<dbReference type="PROSITE" id="PS50157">
    <property type="entry name" value="ZINC_FINGER_C2H2_2"/>
    <property type="match status" value="10"/>
</dbReference>
<dbReference type="GeneID" id="113398408"/>
<feature type="domain" description="C2H2-type" evidence="7">
    <location>
        <begin position="235"/>
        <end position="257"/>
    </location>
</feature>
<evidence type="ECO:0000256" key="6">
    <source>
        <dbReference type="SAM" id="Coils"/>
    </source>
</evidence>
<evidence type="ECO:0000259" key="7">
    <source>
        <dbReference type="PROSITE" id="PS50157"/>
    </source>
</evidence>
<evidence type="ECO:0000313" key="9">
    <source>
        <dbReference type="RefSeq" id="XP_026492928.2"/>
    </source>
</evidence>
<dbReference type="OrthoDB" id="10018191at2759"/>
<dbReference type="InterPro" id="IPR036236">
    <property type="entry name" value="Znf_C2H2_sf"/>
</dbReference>
<evidence type="ECO:0000256" key="2">
    <source>
        <dbReference type="ARBA" id="ARBA00022737"/>
    </source>
</evidence>
<evidence type="ECO:0000313" key="8">
    <source>
        <dbReference type="Proteomes" id="UP001652626"/>
    </source>
</evidence>
<evidence type="ECO:0000256" key="3">
    <source>
        <dbReference type="ARBA" id="ARBA00022771"/>
    </source>
</evidence>
<keyword evidence="1" id="KW-0479">Metal-binding</keyword>
<dbReference type="PROSITE" id="PS00028">
    <property type="entry name" value="ZINC_FINGER_C2H2_1"/>
    <property type="match status" value="9"/>
</dbReference>
<dbReference type="PANTHER" id="PTHR24379">
    <property type="entry name" value="KRAB AND ZINC FINGER DOMAIN-CONTAINING"/>
    <property type="match status" value="1"/>
</dbReference>
<feature type="domain" description="C2H2-type" evidence="7">
    <location>
        <begin position="508"/>
        <end position="535"/>
    </location>
</feature>
<dbReference type="Pfam" id="PF00096">
    <property type="entry name" value="zf-C2H2"/>
    <property type="match status" value="6"/>
</dbReference>
<reference evidence="9" key="1">
    <citation type="submission" date="2025-08" db="UniProtKB">
        <authorList>
            <consortium name="RefSeq"/>
        </authorList>
    </citation>
    <scope>IDENTIFICATION</scope>
    <source>
        <tissue evidence="9">Whole body</tissue>
    </source>
</reference>
<feature type="coiled-coil region" evidence="6">
    <location>
        <begin position="177"/>
        <end position="206"/>
    </location>
</feature>
<dbReference type="AlphaFoldDB" id="A0A8B8I755"/>
<proteinExistence type="predicted"/>
<evidence type="ECO:0000256" key="5">
    <source>
        <dbReference type="PROSITE-ProRule" id="PRU00042"/>
    </source>
</evidence>
<dbReference type="SUPFAM" id="SSF57667">
    <property type="entry name" value="beta-beta-alpha zinc fingers"/>
    <property type="match status" value="5"/>
</dbReference>
<keyword evidence="4" id="KW-0862">Zinc</keyword>
<dbReference type="PANTHER" id="PTHR24379:SF121">
    <property type="entry name" value="C2H2-TYPE DOMAIN-CONTAINING PROTEIN"/>
    <property type="match status" value="1"/>
</dbReference>
<dbReference type="InterPro" id="IPR013087">
    <property type="entry name" value="Znf_C2H2_type"/>
</dbReference>
<keyword evidence="8" id="KW-1185">Reference proteome</keyword>
<feature type="domain" description="C2H2-type" evidence="7">
    <location>
        <begin position="386"/>
        <end position="413"/>
    </location>
</feature>
<keyword evidence="6" id="KW-0175">Coiled coil</keyword>
<name>A0A8B8I755_VANTA</name>
<dbReference type="GO" id="GO:0005634">
    <property type="term" value="C:nucleus"/>
    <property type="evidence" value="ECO:0007669"/>
    <property type="project" value="UniProtKB-ARBA"/>
</dbReference>
<feature type="domain" description="C2H2-type" evidence="7">
    <location>
        <begin position="349"/>
        <end position="377"/>
    </location>
</feature>
<feature type="domain" description="C2H2-type" evidence="7">
    <location>
        <begin position="476"/>
        <end position="504"/>
    </location>
</feature>
<dbReference type="OMA" id="HMNRIHL"/>
<feature type="domain" description="C2H2-type" evidence="7">
    <location>
        <begin position="414"/>
        <end position="444"/>
    </location>
</feature>
<dbReference type="Gene3D" id="3.30.160.60">
    <property type="entry name" value="Classic Zinc Finger"/>
    <property type="match status" value="7"/>
</dbReference>
<keyword evidence="2" id="KW-0677">Repeat</keyword>
<feature type="domain" description="C2H2-type" evidence="7">
    <location>
        <begin position="447"/>
        <end position="475"/>
    </location>
</feature>
<dbReference type="SMART" id="SM00355">
    <property type="entry name" value="ZnF_C2H2"/>
    <property type="match status" value="11"/>
</dbReference>
<accession>A0A8B8I755</accession>
<organism evidence="8 9">
    <name type="scientific">Vanessa tameamea</name>
    <name type="common">Kamehameha butterfly</name>
    <dbReference type="NCBI Taxonomy" id="334116"/>
    <lineage>
        <taxon>Eukaryota</taxon>
        <taxon>Metazoa</taxon>
        <taxon>Ecdysozoa</taxon>
        <taxon>Arthropoda</taxon>
        <taxon>Hexapoda</taxon>
        <taxon>Insecta</taxon>
        <taxon>Pterygota</taxon>
        <taxon>Neoptera</taxon>
        <taxon>Endopterygota</taxon>
        <taxon>Lepidoptera</taxon>
        <taxon>Glossata</taxon>
        <taxon>Ditrysia</taxon>
        <taxon>Papilionoidea</taxon>
        <taxon>Nymphalidae</taxon>
        <taxon>Nymphalinae</taxon>
        <taxon>Vanessa</taxon>
    </lineage>
</organism>
<feature type="domain" description="C2H2-type" evidence="7">
    <location>
        <begin position="320"/>
        <end position="348"/>
    </location>
</feature>
<evidence type="ECO:0000256" key="1">
    <source>
        <dbReference type="ARBA" id="ARBA00022723"/>
    </source>
</evidence>
<dbReference type="Proteomes" id="UP001652626">
    <property type="component" value="Chromosome 26"/>
</dbReference>
<protein>
    <submittedName>
        <fullName evidence="9">Zinc finger protein 431-like</fullName>
    </submittedName>
</protein>
<feature type="domain" description="C2H2-type" evidence="7">
    <location>
        <begin position="264"/>
        <end position="286"/>
    </location>
</feature>
<sequence length="575" mass="67408">MENGKVDKNQYCLGCLGRNDEFNLRSYKFRNEFFKSLFQVECVLLCYICKCLFQKSEQFIQNVQSNQIFMSNVNVADSTIQMARIEFTPSIALSTVEIDSIELTGNKEEIVEPVFVTYSRCKSKDIKIKLELKEEEEDHLEGVFIDDNESYLKGEDDFPLKTLIKAESADLLDDISLKQLRKTLKKSRVKKRNEKSEEELENIDNVINVIHITREQCLRERSQMIKDPKYMNSVYKCEHCIKGFTFKDSYEKHLEKHDKSIGEYECDICKQRMGTMDKLLSHQRYHRVRYKCSECDLTRISRLTIKDHYTAFHLQDTFQYRCSHCNKLFKRQVSLRKHVAYAHVRQKRAKCKYCQKTYANKEVLKSHMIGKHSTEVTSGEVSLKKHVCQDCGAAFKAPSQLKNHMIKHSLSRNYHCVECDRSFKSYNALKQHLKVAAPHVNYMELPFVCDHCDKRFGVRRDLERHMNRVHLNIKPYQCDKCNKAYVNGWSLTEHKRFTHEGHKRPLKFPCPLCDKVFDRNATRKAHIRTHTGERPYSCSKCPAKFSQASVLGTHVKLVHLKLTRDGRPKAPLAVK</sequence>
<feature type="domain" description="C2H2-type" evidence="7">
    <location>
        <begin position="536"/>
        <end position="559"/>
    </location>
</feature>
<gene>
    <name evidence="9" type="primary">LOC113398408</name>
</gene>
<keyword evidence="3 5" id="KW-0863">Zinc-finger</keyword>
<dbReference type="GO" id="GO:0008270">
    <property type="term" value="F:zinc ion binding"/>
    <property type="evidence" value="ECO:0007669"/>
    <property type="project" value="UniProtKB-KW"/>
</dbReference>
<evidence type="ECO:0000256" key="4">
    <source>
        <dbReference type="ARBA" id="ARBA00022833"/>
    </source>
</evidence>
<dbReference type="RefSeq" id="XP_026492928.2">
    <property type="nucleotide sequence ID" value="XM_026637143.2"/>
</dbReference>